<gene>
    <name evidence="2" type="ORF">CYMTET_3879</name>
</gene>
<name>A0AAE0LKE7_9CHLO</name>
<proteinExistence type="predicted"/>
<keyword evidence="1" id="KW-0472">Membrane</keyword>
<feature type="transmembrane region" description="Helical" evidence="1">
    <location>
        <begin position="26"/>
        <end position="45"/>
    </location>
</feature>
<evidence type="ECO:0000256" key="1">
    <source>
        <dbReference type="SAM" id="Phobius"/>
    </source>
</evidence>
<accession>A0AAE0LKE7</accession>
<reference evidence="2 3" key="1">
    <citation type="journal article" date="2015" name="Genome Biol. Evol.">
        <title>Comparative Genomics of a Bacterivorous Green Alga Reveals Evolutionary Causalities and Consequences of Phago-Mixotrophic Mode of Nutrition.</title>
        <authorList>
            <person name="Burns J.A."/>
            <person name="Paasch A."/>
            <person name="Narechania A."/>
            <person name="Kim E."/>
        </authorList>
    </citation>
    <scope>NUCLEOTIDE SEQUENCE [LARGE SCALE GENOMIC DNA]</scope>
    <source>
        <strain evidence="2 3">PLY_AMNH</strain>
    </source>
</reference>
<comment type="caution">
    <text evidence="2">The sequence shown here is derived from an EMBL/GenBank/DDBJ whole genome shotgun (WGS) entry which is preliminary data.</text>
</comment>
<protein>
    <submittedName>
        <fullName evidence="2">Uncharacterized protein</fullName>
    </submittedName>
</protein>
<dbReference type="Proteomes" id="UP001190700">
    <property type="component" value="Unassembled WGS sequence"/>
</dbReference>
<keyword evidence="3" id="KW-1185">Reference proteome</keyword>
<organism evidence="2 3">
    <name type="scientific">Cymbomonas tetramitiformis</name>
    <dbReference type="NCBI Taxonomy" id="36881"/>
    <lineage>
        <taxon>Eukaryota</taxon>
        <taxon>Viridiplantae</taxon>
        <taxon>Chlorophyta</taxon>
        <taxon>Pyramimonadophyceae</taxon>
        <taxon>Pyramimonadales</taxon>
        <taxon>Pyramimonadaceae</taxon>
        <taxon>Cymbomonas</taxon>
    </lineage>
</organism>
<keyword evidence="1" id="KW-1133">Transmembrane helix</keyword>
<keyword evidence="1" id="KW-0812">Transmembrane</keyword>
<dbReference type="AlphaFoldDB" id="A0AAE0LKE7"/>
<sequence>MEQGVDPLTGFATLESYGRRRFCTLLYVKIPSFILLALVFLFVAYGSRLQRASSSVHGVMKNGSLKRVARRDLATREPCVTVQCASPHVKQAFVEDVRDRARAFFQKWHAASIFCQYEPENDALLILSEDDSAFYIIDPAVLPTPNSKTVIAYSQADGHPVKRHTVVFVNGTCAATLRSEASCVENELSEERRDTKNYRIFRDDRALCAQVELTKRASVKGFDDRKGSSEKAVAS</sequence>
<dbReference type="EMBL" id="LGRX02000421">
    <property type="protein sequence ID" value="KAK3288661.1"/>
    <property type="molecule type" value="Genomic_DNA"/>
</dbReference>
<evidence type="ECO:0000313" key="3">
    <source>
        <dbReference type="Proteomes" id="UP001190700"/>
    </source>
</evidence>
<evidence type="ECO:0000313" key="2">
    <source>
        <dbReference type="EMBL" id="KAK3288661.1"/>
    </source>
</evidence>